<dbReference type="EMBL" id="WMZR01000005">
    <property type="protein sequence ID" value="MTS50890.1"/>
    <property type="molecule type" value="Genomic_DNA"/>
</dbReference>
<dbReference type="Proteomes" id="UP000431913">
    <property type="component" value="Unassembled WGS sequence"/>
</dbReference>
<evidence type="ECO:0000313" key="2">
    <source>
        <dbReference type="EMBL" id="KJF39642.1"/>
    </source>
</evidence>
<evidence type="ECO:0000313" key="3">
    <source>
        <dbReference type="EMBL" id="MST92052.1"/>
    </source>
</evidence>
<accession>A0A0D8IY78</accession>
<dbReference type="GeneID" id="42857188"/>
<evidence type="ECO:0000313" key="5">
    <source>
        <dbReference type="Proteomes" id="UP000032483"/>
    </source>
</evidence>
<evidence type="ECO:0000256" key="1">
    <source>
        <dbReference type="SAM" id="Phobius"/>
    </source>
</evidence>
<sequence>MNDVVFENLLCDAAAQLREERLEKIKLPHKNRHILRAFAVCVCAAILSLAVVYAVPSMRAQLFSLLQIEEESDWILRFESQTQTEPITTLPEFTPNWLPEDTVRTKFNSSEGPLYDTYSYRQSQYGVTVNSLDIAIFPAQDIQLYLPKEDFPLEMDETTTSIRTYYYLDFDKGNVDSKRMNKVIFEENGIAVMMDSSFEVKVLLQIADSLWK</sequence>
<evidence type="ECO:0000313" key="4">
    <source>
        <dbReference type="EMBL" id="MTS50890.1"/>
    </source>
</evidence>
<keyword evidence="1" id="KW-0472">Membrane</keyword>
<evidence type="ECO:0008006" key="8">
    <source>
        <dbReference type="Google" id="ProtNLM"/>
    </source>
</evidence>
<reference evidence="4 7" key="2">
    <citation type="journal article" date="2019" name="Nat. Med.">
        <title>A library of human gut bacterial isolates paired with longitudinal multiomics data enables mechanistic microbiome research.</title>
        <authorList>
            <person name="Poyet M."/>
            <person name="Groussin M."/>
            <person name="Gibbons S.M."/>
            <person name="Avila-Pacheco J."/>
            <person name="Jiang X."/>
            <person name="Kearney S.M."/>
            <person name="Perrotta A.R."/>
            <person name="Berdy B."/>
            <person name="Zhao S."/>
            <person name="Lieberman T.D."/>
            <person name="Swanson P.K."/>
            <person name="Smith M."/>
            <person name="Roesemann S."/>
            <person name="Alexander J.E."/>
            <person name="Rich S.A."/>
            <person name="Livny J."/>
            <person name="Vlamakis H."/>
            <person name="Clish C."/>
            <person name="Bullock K."/>
            <person name="Deik A."/>
            <person name="Scott J."/>
            <person name="Pierce K.A."/>
            <person name="Xavier R.J."/>
            <person name="Alm E.J."/>
        </authorList>
    </citation>
    <scope>NUCLEOTIDE SEQUENCE [LARGE SCALE GENOMIC DNA]</scope>
    <source>
        <strain evidence="4 7">BIOML-A7</strain>
    </source>
</reference>
<dbReference type="Proteomes" id="UP000032483">
    <property type="component" value="Unassembled WGS sequence"/>
</dbReference>
<keyword evidence="1" id="KW-0812">Transmembrane</keyword>
<dbReference type="EMBL" id="VUNJ01000008">
    <property type="protein sequence ID" value="MST92052.1"/>
    <property type="molecule type" value="Genomic_DNA"/>
</dbReference>
<proteinExistence type="predicted"/>
<dbReference type="AlphaFoldDB" id="A0A0D8IY78"/>
<reference evidence="2" key="1">
    <citation type="submission" date="2015-02" db="EMBL/GenBank/DDBJ databases">
        <title>A novel member of the family Ruminococcaceae isolated from human feces.</title>
        <authorList>
            <person name="Shkoporov A.N."/>
            <person name="Chaplin A.V."/>
            <person name="Motuzova O.V."/>
            <person name="Kafarskaia L.I."/>
            <person name="Khokhlova E.V."/>
            <person name="Efimov B.A."/>
        </authorList>
    </citation>
    <scope>NUCLEOTIDE SEQUENCE [LARGE SCALE GENOMIC DNA]</scope>
    <source>
        <strain evidence="2">585-1</strain>
    </source>
</reference>
<dbReference type="RefSeq" id="WP_050005598.1">
    <property type="nucleotide sequence ID" value="NZ_CAOJUJ010000006.1"/>
</dbReference>
<protein>
    <recommendedName>
        <fullName evidence="8">DUF4367 domain-containing protein</fullName>
    </recommendedName>
</protein>
<organism evidence="2 5">
    <name type="scientific">Ruthenibacterium lactatiformans</name>
    <dbReference type="NCBI Taxonomy" id="1550024"/>
    <lineage>
        <taxon>Bacteria</taxon>
        <taxon>Bacillati</taxon>
        <taxon>Bacillota</taxon>
        <taxon>Clostridia</taxon>
        <taxon>Eubacteriales</taxon>
        <taxon>Oscillospiraceae</taxon>
        <taxon>Ruthenibacterium</taxon>
    </lineage>
</organism>
<reference evidence="3 6" key="3">
    <citation type="submission" date="2019-08" db="EMBL/GenBank/DDBJ databases">
        <title>In-depth cultivation of the pig gut microbiome towards novel bacterial diversity and tailored functional studies.</title>
        <authorList>
            <person name="Wylensek D."/>
            <person name="Hitch T.C.A."/>
            <person name="Clavel T."/>
        </authorList>
    </citation>
    <scope>NUCLEOTIDE SEQUENCE [LARGE SCALE GENOMIC DNA]</scope>
    <source>
        <strain evidence="3 6">WCA3-601-WT-6J</strain>
    </source>
</reference>
<dbReference type="Proteomes" id="UP000449193">
    <property type="component" value="Unassembled WGS sequence"/>
</dbReference>
<keyword evidence="1" id="KW-1133">Transmembrane helix</keyword>
<evidence type="ECO:0000313" key="6">
    <source>
        <dbReference type="Proteomes" id="UP000431913"/>
    </source>
</evidence>
<dbReference type="EMBL" id="JXXK01000015">
    <property type="protein sequence ID" value="KJF39642.1"/>
    <property type="molecule type" value="Genomic_DNA"/>
</dbReference>
<evidence type="ECO:0000313" key="7">
    <source>
        <dbReference type="Proteomes" id="UP000449193"/>
    </source>
</evidence>
<name>A0A0D8IY78_9FIRM</name>
<gene>
    <name evidence="3" type="ORF">FYJ76_08900</name>
    <name evidence="4" type="ORF">GMD52_04955</name>
    <name evidence="2" type="ORF">TQ39_11415</name>
</gene>
<keyword evidence="5" id="KW-1185">Reference proteome</keyword>
<feature type="transmembrane region" description="Helical" evidence="1">
    <location>
        <begin position="34"/>
        <end position="55"/>
    </location>
</feature>
<comment type="caution">
    <text evidence="2">The sequence shown here is derived from an EMBL/GenBank/DDBJ whole genome shotgun (WGS) entry which is preliminary data.</text>
</comment>